<evidence type="ECO:0000256" key="1">
    <source>
        <dbReference type="SAM" id="MobiDB-lite"/>
    </source>
</evidence>
<sequence length="126" mass="12915">MSEATRLLLTLALLCPLTGSAADGPVPDSIPDPLRPPAGLFAPAAAAAAATPADALVLQATRIGADDRYAVINDLTVRRGDHIGSAEVVHIDAAAVRLRTDDGDITLQFSSPGISKRPAGRNGTRP</sequence>
<reference evidence="3 4" key="2">
    <citation type="submission" date="2018-04" db="EMBL/GenBank/DDBJ databases">
        <title>Thauera lacus sp. nov., isolated from an saline lake in Inner Mongolia, China.</title>
        <authorList>
            <person name="Liang Q.-Y."/>
        </authorList>
    </citation>
    <scope>NUCLEOTIDE SEQUENCE [LARGE SCALE GENOMIC DNA]</scope>
    <source>
        <strain evidence="3 4">D20</strain>
    </source>
</reference>
<accession>A0A2T4IGF0</accession>
<evidence type="ECO:0008006" key="5">
    <source>
        <dbReference type="Google" id="ProtNLM"/>
    </source>
</evidence>
<feature type="chain" id="PRO_5015542444" description="MSHA biogenesis protein MshK" evidence="2">
    <location>
        <begin position="22"/>
        <end position="126"/>
    </location>
</feature>
<dbReference type="AlphaFoldDB" id="A0A2T4IGF0"/>
<dbReference type="Proteomes" id="UP000241193">
    <property type="component" value="Unassembled WGS sequence"/>
</dbReference>
<evidence type="ECO:0000313" key="4">
    <source>
        <dbReference type="Proteomes" id="UP000241193"/>
    </source>
</evidence>
<reference evidence="3 4" key="1">
    <citation type="submission" date="2018-03" db="EMBL/GenBank/DDBJ databases">
        <authorList>
            <person name="Keele B.F."/>
        </authorList>
    </citation>
    <scope>NUCLEOTIDE SEQUENCE [LARGE SCALE GENOMIC DNA]</scope>
    <source>
        <strain evidence="3 4">D20</strain>
    </source>
</reference>
<protein>
    <recommendedName>
        <fullName evidence="5">MSHA biogenesis protein MshK</fullName>
    </recommendedName>
</protein>
<proteinExistence type="predicted"/>
<comment type="caution">
    <text evidence="3">The sequence shown here is derived from an EMBL/GenBank/DDBJ whole genome shotgun (WGS) entry which is preliminary data.</text>
</comment>
<feature type="region of interest" description="Disordered" evidence="1">
    <location>
        <begin position="107"/>
        <end position="126"/>
    </location>
</feature>
<name>A0A2T4IGF0_9RHOO</name>
<dbReference type="OrthoDB" id="9993807at2"/>
<feature type="signal peptide" evidence="2">
    <location>
        <begin position="1"/>
        <end position="21"/>
    </location>
</feature>
<dbReference type="EMBL" id="PZKC01000005">
    <property type="protein sequence ID" value="PTD96827.1"/>
    <property type="molecule type" value="Genomic_DNA"/>
</dbReference>
<evidence type="ECO:0000256" key="2">
    <source>
        <dbReference type="SAM" id="SignalP"/>
    </source>
</evidence>
<gene>
    <name evidence="3" type="ORF">C8261_08445</name>
</gene>
<keyword evidence="4" id="KW-1185">Reference proteome</keyword>
<evidence type="ECO:0000313" key="3">
    <source>
        <dbReference type="EMBL" id="PTD96827.1"/>
    </source>
</evidence>
<dbReference type="RefSeq" id="WP_107493228.1">
    <property type="nucleotide sequence ID" value="NZ_PZKC01000005.1"/>
</dbReference>
<keyword evidence="2" id="KW-0732">Signal</keyword>
<organism evidence="3 4">
    <name type="scientific">Pseudothauera lacus</name>
    <dbReference type="NCBI Taxonomy" id="2136175"/>
    <lineage>
        <taxon>Bacteria</taxon>
        <taxon>Pseudomonadati</taxon>
        <taxon>Pseudomonadota</taxon>
        <taxon>Betaproteobacteria</taxon>
        <taxon>Rhodocyclales</taxon>
        <taxon>Zoogloeaceae</taxon>
        <taxon>Pseudothauera</taxon>
    </lineage>
</organism>